<dbReference type="Proteomes" id="UP000256645">
    <property type="component" value="Unassembled WGS sequence"/>
</dbReference>
<evidence type="ECO:0000256" key="2">
    <source>
        <dbReference type="ARBA" id="ARBA00009797"/>
    </source>
</evidence>
<protein>
    <recommendedName>
        <fullName evidence="10">Exonuclease V</fullName>
    </recommendedName>
</protein>
<comment type="caution">
    <text evidence="8">The sequence shown here is derived from an EMBL/GenBank/DDBJ whole genome shotgun (WGS) entry which is preliminary data.</text>
</comment>
<evidence type="ECO:0000256" key="6">
    <source>
        <dbReference type="ARBA" id="ARBA00022839"/>
    </source>
</evidence>
<dbReference type="GO" id="GO:0051539">
    <property type="term" value="F:4 iron, 4 sulfur cluster binding"/>
    <property type="evidence" value="ECO:0007669"/>
    <property type="project" value="UniProtKB-KW"/>
</dbReference>
<feature type="region of interest" description="Disordered" evidence="7">
    <location>
        <begin position="370"/>
        <end position="389"/>
    </location>
</feature>
<dbReference type="GO" id="GO:0005739">
    <property type="term" value="C:mitochondrion"/>
    <property type="evidence" value="ECO:0007669"/>
    <property type="project" value="TreeGrafter"/>
</dbReference>
<dbReference type="InterPro" id="IPR019190">
    <property type="entry name" value="EXOV"/>
</dbReference>
<dbReference type="EMBL" id="PDLM01000004">
    <property type="protein sequence ID" value="RDW79516.1"/>
    <property type="molecule type" value="Genomic_DNA"/>
</dbReference>
<comment type="similarity">
    <text evidence="2">Belongs to the EXO5 family.</text>
</comment>
<dbReference type="OrthoDB" id="354769at2759"/>
<evidence type="ECO:0008006" key="10">
    <source>
        <dbReference type="Google" id="ProtNLM"/>
    </source>
</evidence>
<evidence type="ECO:0000256" key="3">
    <source>
        <dbReference type="ARBA" id="ARBA00011245"/>
    </source>
</evidence>
<comment type="cofactor">
    <cofactor evidence="1">
        <name>[4Fe-4S] cluster</name>
        <dbReference type="ChEBI" id="CHEBI:49883"/>
    </cofactor>
</comment>
<evidence type="ECO:0000256" key="4">
    <source>
        <dbReference type="ARBA" id="ARBA00022485"/>
    </source>
</evidence>
<evidence type="ECO:0000256" key="1">
    <source>
        <dbReference type="ARBA" id="ARBA00001966"/>
    </source>
</evidence>
<sequence>MNTNSPNTSPTKPDVATQLTALPNVNRTIQVQAAPLNQPFNLEMQTHGSRVAALLLKACWDRPLGVAVELVRTRSLVSWGGVHRGRSAAGTPGLWKPSCEQKERGITRLRFRLRPSELKDAVTNKTEEKEQRKGYRLLMPTAAGHDNLHTSEVETAEAKSSSGRVWASETKMPNQAALLGAQASIALCSKSTGRKGGEEEDSPGIVQRVMPRPELVRFRSSSLNHVLSRRDLARPVPSSNPSMTLPLHGLSRCIGGMASPANTVSIAQYESATELEDTSDYGSDFSPEEQEIVERLITRQQVEAIEDNPIVTEVEHYDAPRSLHLPRIVGREQQSPLYRAVMDAEIVAGDIDMSIQAGNHANLGNKLREGTPVSGALSPPSELPDTRSPLERFRTHPKKALSVTDLVSPAWCELQYAYTLAIHGRKKQTAAMRQGSVVHKKLEDEVHTTIQIDVATKEDAWGLRIWNVIQGLQTLRETGQTRELEIWGTIDGLVVNGVIDDVSYICPDNDLEKSLQRPTDNEPLPLLDQPTLEEFFNKKGGSSITNATRTQRAAKSTKIYLCDVKTRGARTLPSEAAFRPTKMQLMLYHHLFLALATGTVDFSIIIARYGLEADAALSDSFIAQVGSLNEGAMVGVMTGSDDGTNLVSSQDSMDILLAHNSLNELWSLMITEFQKTLPYGAASLGKILKAEYRNRDTGGIMGCKTFAMDGSVLGAYIEHEMRWWNGQREPEGVAVEEAYKCRTCEFAENCEWRLGKVEAAIQKARDVRTKKSAK</sequence>
<evidence type="ECO:0000256" key="7">
    <source>
        <dbReference type="SAM" id="MobiDB-lite"/>
    </source>
</evidence>
<dbReference type="GO" id="GO:0005634">
    <property type="term" value="C:nucleus"/>
    <property type="evidence" value="ECO:0007669"/>
    <property type="project" value="TreeGrafter"/>
</dbReference>
<keyword evidence="6" id="KW-0269">Exonuclease</keyword>
<name>A0A3D8RZP8_9HELO</name>
<reference evidence="8 9" key="1">
    <citation type="journal article" date="2018" name="IMA Fungus">
        <title>IMA Genome-F 9: Draft genome sequence of Annulohypoxylon stygium, Aspergillus mulundensis, Berkeleyomyces basicola (syn. Thielaviopsis basicola), Ceratocystis smalleyi, two Cercospora beticola strains, Coleophoma cylindrospora, Fusarium fracticaudum, Phialophora cf. hyalina, and Morchella septimelata.</title>
        <authorList>
            <person name="Wingfield B.D."/>
            <person name="Bills G.F."/>
            <person name="Dong Y."/>
            <person name="Huang W."/>
            <person name="Nel W.J."/>
            <person name="Swalarsk-Parry B.S."/>
            <person name="Vaghefi N."/>
            <person name="Wilken P.M."/>
            <person name="An Z."/>
            <person name="de Beer Z.W."/>
            <person name="De Vos L."/>
            <person name="Chen L."/>
            <person name="Duong T.A."/>
            <person name="Gao Y."/>
            <person name="Hammerbacher A."/>
            <person name="Kikkert J.R."/>
            <person name="Li Y."/>
            <person name="Li H."/>
            <person name="Li K."/>
            <person name="Li Q."/>
            <person name="Liu X."/>
            <person name="Ma X."/>
            <person name="Naidoo K."/>
            <person name="Pethybridge S.J."/>
            <person name="Sun J."/>
            <person name="Steenkamp E.T."/>
            <person name="van der Nest M.A."/>
            <person name="van Wyk S."/>
            <person name="Wingfield M.J."/>
            <person name="Xiong C."/>
            <person name="Yue Q."/>
            <person name="Zhang X."/>
        </authorList>
    </citation>
    <scope>NUCLEOTIDE SEQUENCE [LARGE SCALE GENOMIC DNA]</scope>
    <source>
        <strain evidence="8 9">BP6252</strain>
    </source>
</reference>
<keyword evidence="4" id="KW-0411">Iron-sulfur</keyword>
<evidence type="ECO:0000313" key="8">
    <source>
        <dbReference type="EMBL" id="RDW79516.1"/>
    </source>
</evidence>
<organism evidence="8 9">
    <name type="scientific">Coleophoma cylindrospora</name>
    <dbReference type="NCBI Taxonomy" id="1849047"/>
    <lineage>
        <taxon>Eukaryota</taxon>
        <taxon>Fungi</taxon>
        <taxon>Dikarya</taxon>
        <taxon>Ascomycota</taxon>
        <taxon>Pezizomycotina</taxon>
        <taxon>Leotiomycetes</taxon>
        <taxon>Helotiales</taxon>
        <taxon>Dermateaceae</taxon>
        <taxon>Coleophoma</taxon>
    </lineage>
</organism>
<dbReference type="PANTHER" id="PTHR14464">
    <property type="entry name" value="EXONUCLEASE V"/>
    <property type="match status" value="1"/>
</dbReference>
<keyword evidence="4" id="KW-0408">Iron</keyword>
<gene>
    <name evidence="8" type="ORF">BP6252_04154</name>
</gene>
<dbReference type="GO" id="GO:0036297">
    <property type="term" value="P:interstrand cross-link repair"/>
    <property type="evidence" value="ECO:0007669"/>
    <property type="project" value="TreeGrafter"/>
</dbReference>
<comment type="subunit">
    <text evidence="3">Monomer.</text>
</comment>
<accession>A0A3D8RZP8</accession>
<keyword evidence="9" id="KW-1185">Reference proteome</keyword>
<dbReference type="AlphaFoldDB" id="A0A3D8RZP8"/>
<keyword evidence="4" id="KW-0004">4Fe-4S</keyword>
<keyword evidence="5" id="KW-0540">Nuclease</keyword>
<keyword evidence="6" id="KW-0378">Hydrolase</keyword>
<evidence type="ECO:0000313" key="9">
    <source>
        <dbReference type="Proteomes" id="UP000256645"/>
    </source>
</evidence>
<keyword evidence="4" id="KW-0479">Metal-binding</keyword>
<dbReference type="Pfam" id="PF09810">
    <property type="entry name" value="Exo5"/>
    <property type="match status" value="1"/>
</dbReference>
<evidence type="ECO:0000256" key="5">
    <source>
        <dbReference type="ARBA" id="ARBA00022722"/>
    </source>
</evidence>
<dbReference type="GO" id="GO:0045145">
    <property type="term" value="F:single-stranded DNA 5'-3' DNA exonuclease activity"/>
    <property type="evidence" value="ECO:0007669"/>
    <property type="project" value="InterPro"/>
</dbReference>
<dbReference type="PANTHER" id="PTHR14464:SF4">
    <property type="entry name" value="EXONUCLEASE V"/>
    <property type="match status" value="1"/>
</dbReference>
<proteinExistence type="inferred from homology"/>